<accession>A0AAV4SND4</accession>
<organism evidence="2 3">
    <name type="scientific">Caerostris darwini</name>
    <dbReference type="NCBI Taxonomy" id="1538125"/>
    <lineage>
        <taxon>Eukaryota</taxon>
        <taxon>Metazoa</taxon>
        <taxon>Ecdysozoa</taxon>
        <taxon>Arthropoda</taxon>
        <taxon>Chelicerata</taxon>
        <taxon>Arachnida</taxon>
        <taxon>Araneae</taxon>
        <taxon>Araneomorphae</taxon>
        <taxon>Entelegynae</taxon>
        <taxon>Araneoidea</taxon>
        <taxon>Araneidae</taxon>
        <taxon>Caerostris</taxon>
    </lineage>
</organism>
<dbReference type="EMBL" id="BPLQ01008057">
    <property type="protein sequence ID" value="GIY34376.1"/>
    <property type="molecule type" value="Genomic_DNA"/>
</dbReference>
<proteinExistence type="predicted"/>
<feature type="compositionally biased region" description="Basic residues" evidence="1">
    <location>
        <begin position="1"/>
        <end position="10"/>
    </location>
</feature>
<evidence type="ECO:0000313" key="3">
    <source>
        <dbReference type="Proteomes" id="UP001054837"/>
    </source>
</evidence>
<protein>
    <submittedName>
        <fullName evidence="2">Uncharacterized protein</fullName>
    </submittedName>
</protein>
<name>A0AAV4SND4_9ARAC</name>
<feature type="compositionally biased region" description="Polar residues" evidence="1">
    <location>
        <begin position="21"/>
        <end position="36"/>
    </location>
</feature>
<evidence type="ECO:0000256" key="1">
    <source>
        <dbReference type="SAM" id="MobiDB-lite"/>
    </source>
</evidence>
<sequence length="87" mass="9673">MVQGGKTKRNPHVETMREEIVSTTGDSAEQPISRTGQQQAIVNNGKQIEIPNYICLEQTFSRKNMTIVALGCHNATPRRNALLISNH</sequence>
<feature type="compositionally biased region" description="Basic and acidic residues" evidence="1">
    <location>
        <begin position="11"/>
        <end position="20"/>
    </location>
</feature>
<keyword evidence="3" id="KW-1185">Reference proteome</keyword>
<comment type="caution">
    <text evidence="2">The sequence shown here is derived from an EMBL/GenBank/DDBJ whole genome shotgun (WGS) entry which is preliminary data.</text>
</comment>
<dbReference type="AlphaFoldDB" id="A0AAV4SND4"/>
<gene>
    <name evidence="2" type="ORF">CDAR_35361</name>
</gene>
<reference evidence="2 3" key="1">
    <citation type="submission" date="2021-06" db="EMBL/GenBank/DDBJ databases">
        <title>Caerostris darwini draft genome.</title>
        <authorList>
            <person name="Kono N."/>
            <person name="Arakawa K."/>
        </authorList>
    </citation>
    <scope>NUCLEOTIDE SEQUENCE [LARGE SCALE GENOMIC DNA]</scope>
</reference>
<dbReference type="Proteomes" id="UP001054837">
    <property type="component" value="Unassembled WGS sequence"/>
</dbReference>
<evidence type="ECO:0000313" key="2">
    <source>
        <dbReference type="EMBL" id="GIY34376.1"/>
    </source>
</evidence>
<feature type="region of interest" description="Disordered" evidence="1">
    <location>
        <begin position="1"/>
        <end position="36"/>
    </location>
</feature>